<evidence type="ECO:0000256" key="12">
    <source>
        <dbReference type="ARBA" id="ARBA00023235"/>
    </source>
</evidence>
<name>C1DMC5_AZOVD</name>
<dbReference type="InterPro" id="IPR011049">
    <property type="entry name" value="Serralysin-like_metalloprot_C"/>
</dbReference>
<dbReference type="PANTHER" id="PTHR38340:SF1">
    <property type="entry name" value="S-LAYER PROTEIN"/>
    <property type="match status" value="1"/>
</dbReference>
<dbReference type="InterPro" id="IPR001343">
    <property type="entry name" value="Hemolysn_Ca-bd"/>
</dbReference>
<dbReference type="Gene3D" id="2.150.10.10">
    <property type="entry name" value="Serralysin-like metalloprotease, C-terminal"/>
    <property type="match status" value="3"/>
</dbReference>
<dbReference type="Pfam" id="PF13229">
    <property type="entry name" value="Beta_helix"/>
    <property type="match status" value="1"/>
</dbReference>
<dbReference type="HOGENOM" id="CLU_302651_0_0_6"/>
<dbReference type="InterPro" id="IPR006626">
    <property type="entry name" value="PbH1"/>
</dbReference>
<dbReference type="InterPro" id="IPR050557">
    <property type="entry name" value="RTX_toxin/Mannuronan_C5-epim"/>
</dbReference>
<dbReference type="InterPro" id="IPR039448">
    <property type="entry name" value="Beta_helix"/>
</dbReference>
<dbReference type="RefSeq" id="WP_012703555.1">
    <property type="nucleotide sequence ID" value="NC_012560.1"/>
</dbReference>
<dbReference type="Pfam" id="PF12708">
    <property type="entry name" value="Pect-lyase_RHGA_epim"/>
    <property type="match status" value="1"/>
</dbReference>
<dbReference type="PANTHER" id="PTHR38340">
    <property type="entry name" value="S-LAYER PROTEIN"/>
    <property type="match status" value="1"/>
</dbReference>
<dbReference type="GO" id="GO:0005615">
    <property type="term" value="C:extracellular space"/>
    <property type="evidence" value="ECO:0007669"/>
    <property type="project" value="InterPro"/>
</dbReference>
<evidence type="ECO:0000256" key="6">
    <source>
        <dbReference type="ARBA" id="ARBA00010085"/>
    </source>
</evidence>
<dbReference type="InterPro" id="IPR012334">
    <property type="entry name" value="Pectin_lyas_fold"/>
</dbReference>
<evidence type="ECO:0000313" key="15">
    <source>
        <dbReference type="Proteomes" id="UP000002424"/>
    </source>
</evidence>
<keyword evidence="8" id="KW-0964">Secreted</keyword>
<proteinExistence type="inferred from homology"/>
<reference evidence="14 15" key="1">
    <citation type="journal article" date="2009" name="J. Bacteriol.">
        <title>Genome sequence of Azotobacter vinelandii, an obligate aerobe specialized to support diverse anaerobic metabolic processes.</title>
        <authorList>
            <person name="Setubal J.C."/>
            <person name="dos Santos P."/>
            <person name="Goldman B.S."/>
            <person name="Ertesvag H."/>
            <person name="Espin G."/>
            <person name="Rubio L.M."/>
            <person name="Valla S."/>
            <person name="Almeida N.F."/>
            <person name="Balasubramanian D."/>
            <person name="Cromes L."/>
            <person name="Curatti L."/>
            <person name="Du Z."/>
            <person name="Godsy E."/>
            <person name="Goodner B."/>
            <person name="Hellner-Burris K."/>
            <person name="Hernandez J.A."/>
            <person name="Houmiel K."/>
            <person name="Imperial J."/>
            <person name="Kennedy C."/>
            <person name="Larson T.J."/>
            <person name="Latreille P."/>
            <person name="Ligon L.S."/>
            <person name="Lu J."/>
            <person name="Maerk M."/>
            <person name="Miller N.M."/>
            <person name="Norton S."/>
            <person name="O'Carroll I.P."/>
            <person name="Paulsen I."/>
            <person name="Raulfs E.C."/>
            <person name="Roemer R."/>
            <person name="Rosser J."/>
            <person name="Segura D."/>
            <person name="Slater S."/>
            <person name="Stricklin S.L."/>
            <person name="Studholme D.J."/>
            <person name="Sun J."/>
            <person name="Viana C.J."/>
            <person name="Wallin E."/>
            <person name="Wang B."/>
            <person name="Wheeler C."/>
            <person name="Zhu H."/>
            <person name="Dean D.R."/>
            <person name="Dixon R."/>
            <person name="Wood D."/>
        </authorList>
    </citation>
    <scope>NUCLEOTIDE SEQUENCE [LARGE SCALE GENOMIC DNA]</scope>
    <source>
        <strain evidence="15">DJ / ATCC BAA-1303</strain>
    </source>
</reference>
<protein>
    <recommendedName>
        <fullName evidence="7">mannuronan 5-epimerase</fullName>
        <ecNumber evidence="7">5.1.3.37</ecNumber>
    </recommendedName>
</protein>
<dbReference type="SUPFAM" id="SSF51126">
    <property type="entry name" value="Pectin lyase-like"/>
    <property type="match status" value="1"/>
</dbReference>
<dbReference type="Pfam" id="PF08548">
    <property type="entry name" value="Peptidase_M10_C"/>
    <property type="match status" value="1"/>
</dbReference>
<evidence type="ECO:0000256" key="10">
    <source>
        <dbReference type="ARBA" id="ARBA00022837"/>
    </source>
</evidence>
<keyword evidence="12" id="KW-0413">Isomerase</keyword>
<dbReference type="InterPro" id="IPR013858">
    <property type="entry name" value="Peptidase_M10B_C"/>
</dbReference>
<dbReference type="AlphaFoldDB" id="C1DMC5"/>
<dbReference type="Pfam" id="PF00353">
    <property type="entry name" value="HemolysinCabind"/>
    <property type="match status" value="4"/>
</dbReference>
<comment type="subcellular location">
    <subcellularLocation>
        <location evidence="4">Secreted</location>
    </subcellularLocation>
</comment>
<accession>C1DMC5</accession>
<dbReference type="SMART" id="SM00710">
    <property type="entry name" value="PbH1"/>
    <property type="match status" value="7"/>
</dbReference>
<dbReference type="Gene3D" id="2.160.20.10">
    <property type="entry name" value="Single-stranded right-handed beta-helix, Pectin lyase-like"/>
    <property type="match status" value="1"/>
</dbReference>
<organism evidence="14 15">
    <name type="scientific">Azotobacter vinelandii (strain DJ / ATCC BAA-1303)</name>
    <dbReference type="NCBI Taxonomy" id="322710"/>
    <lineage>
        <taxon>Bacteria</taxon>
        <taxon>Pseudomonadati</taxon>
        <taxon>Pseudomonadota</taxon>
        <taxon>Gammaproteobacteria</taxon>
        <taxon>Pseudomonadales</taxon>
        <taxon>Pseudomonadaceae</taxon>
        <taxon>Azotobacter</taxon>
    </lineage>
</organism>
<dbReference type="PROSITE" id="PS00330">
    <property type="entry name" value="HEMOLYSIN_CALCIUM"/>
    <property type="match status" value="6"/>
</dbReference>
<sequence>MDYNVKDFGALGDGVSDDTAAIQAAIDAAYAAGGGTVYLPAGEYRVSGGEEPSDGCLTIKSNVHIVGAGMGETVIKLVDGWDQDVTGIVRSAYGEETSNFGMSDLTLDGNRDNTSGKVDGWFNGYIPGEDGADRDVTLERVEIREMSGYGFDPHEQTVNLTIRDSVAHDNGLDGFVADFQIGGVFENNVSYNNDRHGFNVVTSTNDFVLSNNVAYGNGGAGLVVQRGSSDVAHPYDILIDGGAYYDNGLEGVQIKMAHDVTLQNAEIYGNGLYGVRVYGAEDVQILDNYIHDNSQNGSYAEILLQSYDDTAGVSGNFYTTTGTWIEGNTIVGSANSTYGIQERDDGTDYSSLYANSVSNVQNGSVRLYGANSVVSDLPGTGQQATLEGTAGNDTLGGSDAHETLLGLDGNDRLNGGAGNDILDGGAGRDNLTGGAGADLFRVSARTDSYRTDSASFNDLITDFDASQDRIDLSALGFTGLGDGYDGTLLLQVSADGSRTYLKSLEADAEGRRFEIALDGNFAGLLGAGNLLFERTAIEGDAGDNALLGTSAAETLLGHAGNDTLDGGAGDDILVGGAGRDSLTGGAGADVFRFDALSDSQRNYDIGDNQGDRIADFAVGEDKLDVSALGFTGLGDGYNGTLALVLNSAGDRTYVKSYENGADGYRFEFSLDGNYLELLGNEDFIFATPSGQQLLEGSAGNDSLQGTAADEVIHGGGGRDTLAGGAGADVFRFSELTDSYRTDSASYADLITDFDASEDRIDLSGLGFSGLGNGYGGTLALQVNSAGTRTYLKSFETNAAGERFEIALDGDLSALGGANLILDERVVLAGGDGDDTLSGSSAAEELLGGAGNDSLDGGAGNDILDGGAGRDTLSGGSGSDIFRFGGALDSFRNYASGTNGTDSIVDFTHGTDLIDLSALGYTGLGDGYNGTLAIVLNDAGTKTYLKNRESDAEGNQFEIALEGNHADQLDASDFIFATAAATTAIEVVGGSGTQTDQLA</sequence>
<evidence type="ECO:0000256" key="11">
    <source>
        <dbReference type="ARBA" id="ARBA00022841"/>
    </source>
</evidence>
<dbReference type="GO" id="GO:0016853">
    <property type="term" value="F:isomerase activity"/>
    <property type="evidence" value="ECO:0007669"/>
    <property type="project" value="UniProtKB-KW"/>
</dbReference>
<dbReference type="GeneID" id="88187948"/>
<comment type="pathway">
    <text evidence="5">Glycan biosynthesis; alginate biosynthesis.</text>
</comment>
<feature type="domain" description="Carbohydrate-binding/sugar hydrolysis" evidence="13">
    <location>
        <begin position="216"/>
        <end position="373"/>
    </location>
</feature>
<evidence type="ECO:0000256" key="5">
    <source>
        <dbReference type="ARBA" id="ARBA00005182"/>
    </source>
</evidence>
<dbReference type="GO" id="GO:0042121">
    <property type="term" value="P:alginic acid biosynthetic process"/>
    <property type="evidence" value="ECO:0007669"/>
    <property type="project" value="UniProtKB-UniPathway"/>
</dbReference>
<evidence type="ECO:0000256" key="2">
    <source>
        <dbReference type="ARBA" id="ARBA00001913"/>
    </source>
</evidence>
<dbReference type="InterPro" id="IPR006633">
    <property type="entry name" value="Carb-bd_sugar_hydrolysis-dom"/>
</dbReference>
<dbReference type="InterPro" id="IPR024535">
    <property type="entry name" value="RHGA/B-epi-like_pectate_lyase"/>
</dbReference>
<dbReference type="GO" id="GO:0005509">
    <property type="term" value="F:calcium ion binding"/>
    <property type="evidence" value="ECO:0007669"/>
    <property type="project" value="InterPro"/>
</dbReference>
<evidence type="ECO:0000256" key="8">
    <source>
        <dbReference type="ARBA" id="ARBA00022525"/>
    </source>
</evidence>
<dbReference type="InterPro" id="IPR018511">
    <property type="entry name" value="Hemolysin-typ_Ca-bd_CS"/>
</dbReference>
<dbReference type="EnsemblBacteria" id="ACO81202">
    <property type="protein sequence ID" value="ACO81202"/>
    <property type="gene ID" value="Avin_51180"/>
</dbReference>
<evidence type="ECO:0000256" key="3">
    <source>
        <dbReference type="ARBA" id="ARBA00002822"/>
    </source>
</evidence>
<comment type="catalytic activity">
    <reaction evidence="1">
        <text>[(1-&gt;4)-beta-D-mannuronosyl](n) = [alginate](n)</text>
        <dbReference type="Rhea" id="RHEA:45572"/>
        <dbReference type="Rhea" id="RHEA-COMP:11264"/>
        <dbReference type="Rhea" id="RHEA-COMP:11270"/>
        <dbReference type="ChEBI" id="CHEBI:58187"/>
        <dbReference type="ChEBI" id="CHEBI:85311"/>
        <dbReference type="EC" id="5.1.3.37"/>
    </reaction>
</comment>
<keyword evidence="15" id="KW-1185">Reference proteome</keyword>
<comment type="cofactor">
    <cofactor evidence="2">
        <name>Ca(2+)</name>
        <dbReference type="ChEBI" id="CHEBI:29108"/>
    </cofactor>
</comment>
<dbReference type="STRING" id="322710.Avin_51180"/>
<comment type="function">
    <text evidence="3">Converts beta-D-mannuronic acid (M) to alpha-L-guluronic acid (G), producing a polymer with gel-forming capacity, required for the formation of the cyst coat.</text>
</comment>
<dbReference type="UniPathway" id="UPA00286"/>
<comment type="similarity">
    <text evidence="6">Belongs to the D-mannuronate C5-epimerase family.</text>
</comment>
<keyword evidence="9" id="KW-0677">Repeat</keyword>
<dbReference type="PRINTS" id="PR00313">
    <property type="entry name" value="CABNDNGRPT"/>
</dbReference>
<dbReference type="EMBL" id="CP001157">
    <property type="protein sequence ID" value="ACO81202.1"/>
    <property type="molecule type" value="Genomic_DNA"/>
</dbReference>
<feature type="domain" description="Carbohydrate-binding/sugar hydrolysis" evidence="13">
    <location>
        <begin position="9"/>
        <end position="201"/>
    </location>
</feature>
<evidence type="ECO:0000259" key="13">
    <source>
        <dbReference type="SMART" id="SM00722"/>
    </source>
</evidence>
<keyword evidence="10" id="KW-0106">Calcium</keyword>
<evidence type="ECO:0000256" key="4">
    <source>
        <dbReference type="ARBA" id="ARBA00004613"/>
    </source>
</evidence>
<evidence type="ECO:0000256" key="7">
    <source>
        <dbReference type="ARBA" id="ARBA00012124"/>
    </source>
</evidence>
<dbReference type="InterPro" id="IPR011050">
    <property type="entry name" value="Pectin_lyase_fold/virulence"/>
</dbReference>
<dbReference type="SMART" id="SM00722">
    <property type="entry name" value="CASH"/>
    <property type="match status" value="2"/>
</dbReference>
<evidence type="ECO:0000256" key="9">
    <source>
        <dbReference type="ARBA" id="ARBA00022737"/>
    </source>
</evidence>
<dbReference type="SUPFAM" id="SSF51120">
    <property type="entry name" value="beta-Roll"/>
    <property type="match status" value="4"/>
</dbReference>
<evidence type="ECO:0000313" key="14">
    <source>
        <dbReference type="EMBL" id="ACO81202.1"/>
    </source>
</evidence>
<gene>
    <name evidence="14" type="primary">algE2</name>
    <name evidence="14" type="ordered locus">Avin_51180</name>
</gene>
<keyword evidence="11" id="KW-0016">Alginate biosynthesis</keyword>
<dbReference type="OrthoDB" id="7329412at2"/>
<dbReference type="eggNOG" id="COG2931">
    <property type="taxonomic scope" value="Bacteria"/>
</dbReference>
<dbReference type="KEGG" id="avn:Avin_51180"/>
<dbReference type="EC" id="5.1.3.37" evidence="7"/>
<evidence type="ECO:0000256" key="1">
    <source>
        <dbReference type="ARBA" id="ARBA00001550"/>
    </source>
</evidence>
<dbReference type="Proteomes" id="UP000002424">
    <property type="component" value="Chromosome"/>
</dbReference>